<dbReference type="RefSeq" id="WP_109868700.1">
    <property type="nucleotide sequence ID" value="NZ_QGNA01000001.1"/>
</dbReference>
<comment type="caution">
    <text evidence="2">The sequence shown here is derived from an EMBL/GenBank/DDBJ whole genome shotgun (WGS) entry which is preliminary data.</text>
</comment>
<proteinExistence type="predicted"/>
<keyword evidence="1" id="KW-0472">Membrane</keyword>
<dbReference type="EMBL" id="QGNA01000001">
    <property type="protein sequence ID" value="PWS38078.1"/>
    <property type="molecule type" value="Genomic_DNA"/>
</dbReference>
<evidence type="ECO:0000313" key="3">
    <source>
        <dbReference type="Proteomes" id="UP000245765"/>
    </source>
</evidence>
<name>A0A317FKA3_9PROT</name>
<feature type="transmembrane region" description="Helical" evidence="1">
    <location>
        <begin position="44"/>
        <end position="63"/>
    </location>
</feature>
<dbReference type="AlphaFoldDB" id="A0A317FKA3"/>
<sequence length="68" mass="7145">MKNFLAALDPESRALAISVGWLVLVQLLAVLAWSIGLLSREAAVVHWVLLGVLPPAMALASLAPTPSD</sequence>
<keyword evidence="1" id="KW-1133">Transmembrane helix</keyword>
<protein>
    <submittedName>
        <fullName evidence="2">Uncharacterized protein</fullName>
    </submittedName>
</protein>
<evidence type="ECO:0000313" key="2">
    <source>
        <dbReference type="EMBL" id="PWS38078.1"/>
    </source>
</evidence>
<keyword evidence="1" id="KW-0812">Transmembrane</keyword>
<keyword evidence="3" id="KW-1185">Reference proteome</keyword>
<accession>A0A317FKA3</accession>
<organism evidence="2 3">
    <name type="scientific">Falsiroseomonas bella</name>
    <dbReference type="NCBI Taxonomy" id="2184016"/>
    <lineage>
        <taxon>Bacteria</taxon>
        <taxon>Pseudomonadati</taxon>
        <taxon>Pseudomonadota</taxon>
        <taxon>Alphaproteobacteria</taxon>
        <taxon>Acetobacterales</taxon>
        <taxon>Roseomonadaceae</taxon>
        <taxon>Falsiroseomonas</taxon>
    </lineage>
</organism>
<evidence type="ECO:0000256" key="1">
    <source>
        <dbReference type="SAM" id="Phobius"/>
    </source>
</evidence>
<reference evidence="3" key="1">
    <citation type="submission" date="2018-05" db="EMBL/GenBank/DDBJ databases">
        <authorList>
            <person name="Du Z."/>
            <person name="Wang X."/>
        </authorList>
    </citation>
    <scope>NUCLEOTIDE SEQUENCE [LARGE SCALE GENOMIC DNA]</scope>
    <source>
        <strain evidence="3">CQN31</strain>
    </source>
</reference>
<dbReference type="Proteomes" id="UP000245765">
    <property type="component" value="Unassembled WGS sequence"/>
</dbReference>
<gene>
    <name evidence="2" type="ORF">DFH01_01880</name>
</gene>
<feature type="transmembrane region" description="Helical" evidence="1">
    <location>
        <begin position="15"/>
        <end position="37"/>
    </location>
</feature>